<feature type="domain" description="SusD-like N-terminal" evidence="2">
    <location>
        <begin position="22"/>
        <end position="226"/>
    </location>
</feature>
<dbReference type="SUPFAM" id="SSF48452">
    <property type="entry name" value="TPR-like"/>
    <property type="match status" value="1"/>
</dbReference>
<comment type="caution">
    <text evidence="3">The sequence shown here is derived from an EMBL/GenBank/DDBJ whole genome shotgun (WGS) entry which is preliminary data.</text>
</comment>
<evidence type="ECO:0000259" key="2">
    <source>
        <dbReference type="Pfam" id="PF14322"/>
    </source>
</evidence>
<sequence length="502" mass="56634">MKNIKNKVLVLMGVALLSSCNDFLDETPDNRTKLDSPEAVSELLVSAYPEAGYMAFTEAMSDNVADKGVGGYIAEYQPNEDAFFWKDSGAEDYDTPVFYWNACYGAIAAANEALNAIEMAPDKENYSAQKGEALAARAYSHFMLVNLFAKHYNPETAKTDLGVPFVEKSEKVVFQEYKRATVQEVYDNIERDLSLAFDLIKDEAYLVPKYHMNLTALHAFASRFYLYKGEWDKVIEHSDYVLGANAASKLRDWNGKYMTYEARELWAQYTKSEESSNLMLNRQYTNWGPGLVVFRYSLASSKATELFGASNAGEANFDLIIGDKILYAAGELQLGFIPKYQDRLESTGGNADIGFPNSIVPIFTAEEALFNRAEAYAMKTDYASTLSDLDAYFSKRTKAYNPDNKIDFDRIKLAYEAVAAPDLAPFYAVNADQKYYISYLLDLRRREFIHEGLRWFDLNRYNLEVVHTLVDGSTVILPKDDLRRAIQIPAQAVAIGLQANPR</sequence>
<evidence type="ECO:0000256" key="1">
    <source>
        <dbReference type="SAM" id="SignalP"/>
    </source>
</evidence>
<dbReference type="OrthoDB" id="1147023at2"/>
<feature type="signal peptide" evidence="1">
    <location>
        <begin position="1"/>
        <end position="24"/>
    </location>
</feature>
<dbReference type="InterPro" id="IPR033985">
    <property type="entry name" value="SusD-like_N"/>
</dbReference>
<name>A0A4Q1JJ16_9BACT</name>
<dbReference type="Gene3D" id="1.25.40.390">
    <property type="match status" value="2"/>
</dbReference>
<dbReference type="InterPro" id="IPR011990">
    <property type="entry name" value="TPR-like_helical_dom_sf"/>
</dbReference>
<accession>A0A4Q1JJ16</accession>
<gene>
    <name evidence="3" type="ORF">EO244_15960</name>
</gene>
<dbReference type="Pfam" id="PF14322">
    <property type="entry name" value="SusD-like_3"/>
    <property type="match status" value="1"/>
</dbReference>
<dbReference type="RefSeq" id="WP_129255685.1">
    <property type="nucleotide sequence ID" value="NZ_SAXA01000021.1"/>
</dbReference>
<dbReference type="PROSITE" id="PS51257">
    <property type="entry name" value="PROKAR_LIPOPROTEIN"/>
    <property type="match status" value="1"/>
</dbReference>
<keyword evidence="1" id="KW-0732">Signal</keyword>
<reference evidence="3 4" key="1">
    <citation type="submission" date="2019-01" db="EMBL/GenBank/DDBJ databases">
        <title>Ancylomarina salipaludis sp. nov., isolated from a salt marsh.</title>
        <authorList>
            <person name="Yoon J.-H."/>
        </authorList>
    </citation>
    <scope>NUCLEOTIDE SEQUENCE [LARGE SCALE GENOMIC DNA]</scope>
    <source>
        <strain evidence="3 4">SHSM-M15</strain>
    </source>
</reference>
<feature type="chain" id="PRO_5020455732" evidence="1">
    <location>
        <begin position="25"/>
        <end position="502"/>
    </location>
</feature>
<dbReference type="AlphaFoldDB" id="A0A4Q1JJ16"/>
<organism evidence="3 4">
    <name type="scientific">Ancylomarina salipaludis</name>
    <dbReference type="NCBI Taxonomy" id="2501299"/>
    <lineage>
        <taxon>Bacteria</taxon>
        <taxon>Pseudomonadati</taxon>
        <taxon>Bacteroidota</taxon>
        <taxon>Bacteroidia</taxon>
        <taxon>Marinilabiliales</taxon>
        <taxon>Marinifilaceae</taxon>
        <taxon>Ancylomarina</taxon>
    </lineage>
</organism>
<keyword evidence="4" id="KW-1185">Reference proteome</keyword>
<protein>
    <submittedName>
        <fullName evidence="3">RagB/SusD family nutrient uptake outer membrane protein</fullName>
    </submittedName>
</protein>
<dbReference type="Proteomes" id="UP000289703">
    <property type="component" value="Unassembled WGS sequence"/>
</dbReference>
<proteinExistence type="predicted"/>
<dbReference type="EMBL" id="SAXA01000021">
    <property type="protein sequence ID" value="RXQ87853.1"/>
    <property type="molecule type" value="Genomic_DNA"/>
</dbReference>
<evidence type="ECO:0000313" key="3">
    <source>
        <dbReference type="EMBL" id="RXQ87853.1"/>
    </source>
</evidence>
<evidence type="ECO:0000313" key="4">
    <source>
        <dbReference type="Proteomes" id="UP000289703"/>
    </source>
</evidence>